<keyword evidence="3" id="KW-0547">Nucleotide-binding</keyword>
<dbReference type="STRING" id="197479.BFW38_13095"/>
<reference evidence="7 8" key="1">
    <citation type="submission" date="2016-08" db="EMBL/GenBank/DDBJ databases">
        <authorList>
            <person name="Seilhamer J.J."/>
        </authorList>
    </citation>
    <scope>NUCLEOTIDE SEQUENCE [LARGE SCALE GENOMIC DNA]</scope>
    <source>
        <strain evidence="7 8">PH27A</strain>
    </source>
</reference>
<dbReference type="GO" id="GO:0005524">
    <property type="term" value="F:ATP binding"/>
    <property type="evidence" value="ECO:0007669"/>
    <property type="project" value="UniProtKB-KW"/>
</dbReference>
<gene>
    <name evidence="7" type="ORF">BFW38_13095</name>
</gene>
<keyword evidence="2" id="KW-0813">Transport</keyword>
<dbReference type="Pfam" id="PF00005">
    <property type="entry name" value="ABC_tran"/>
    <property type="match status" value="1"/>
</dbReference>
<evidence type="ECO:0000256" key="4">
    <source>
        <dbReference type="ARBA" id="ARBA00022840"/>
    </source>
</evidence>
<evidence type="ECO:0000256" key="2">
    <source>
        <dbReference type="ARBA" id="ARBA00022448"/>
    </source>
</evidence>
<dbReference type="PROSITE" id="PS50893">
    <property type="entry name" value="ABC_TRANSPORTER_2"/>
    <property type="match status" value="1"/>
</dbReference>
<dbReference type="InterPro" id="IPR017871">
    <property type="entry name" value="ABC_transporter-like_CS"/>
</dbReference>
<dbReference type="GO" id="GO:0016887">
    <property type="term" value="F:ATP hydrolysis activity"/>
    <property type="evidence" value="ECO:0007669"/>
    <property type="project" value="InterPro"/>
</dbReference>
<sequence length="303" mass="33524">MIGVKAQALSWGVKHKEIVKTVSFTLDAGQNLGLIGPNGSGKSSLLKLLTGIRPAHSGDIWLGDQALKRLSQRQIARQVAFVEQQAETIDRITVQQVVSLGRTPWLSLRSPWSDKDDQLVIQALTEVGLQDKRERLWHSLSGGERQRVQIARALAQQPQLLVLDEPANHLDIRYQLMILDLALSLPVTTVMALHDLNQALRCDQVGVMHHGELIALGAPREVLTQPLIETVFGVQSHQCEHPIDQSPYLHFYLKDNAHHGTRRQSERAKAADRLTSVATPEPHGHLDPTPVHGMGAHAAFSSR</sequence>
<dbReference type="SMART" id="SM00382">
    <property type="entry name" value="AAA"/>
    <property type="match status" value="1"/>
</dbReference>
<dbReference type="FunFam" id="3.40.50.300:FF:000134">
    <property type="entry name" value="Iron-enterobactin ABC transporter ATP-binding protein"/>
    <property type="match status" value="1"/>
</dbReference>
<evidence type="ECO:0000313" key="8">
    <source>
        <dbReference type="Proteomes" id="UP000094291"/>
    </source>
</evidence>
<dbReference type="Proteomes" id="UP000094291">
    <property type="component" value="Unassembled WGS sequence"/>
</dbReference>
<dbReference type="SUPFAM" id="SSF52540">
    <property type="entry name" value="P-loop containing nucleoside triphosphate hydrolases"/>
    <property type="match status" value="1"/>
</dbReference>
<evidence type="ECO:0000256" key="1">
    <source>
        <dbReference type="ARBA" id="ARBA00005417"/>
    </source>
</evidence>
<dbReference type="EMBL" id="MDTQ01000001">
    <property type="protein sequence ID" value="ODC04327.1"/>
    <property type="molecule type" value="Genomic_DNA"/>
</dbReference>
<evidence type="ECO:0000256" key="3">
    <source>
        <dbReference type="ARBA" id="ARBA00022741"/>
    </source>
</evidence>
<proteinExistence type="inferred from homology"/>
<protein>
    <recommendedName>
        <fullName evidence="6">ABC transporter domain-containing protein</fullName>
    </recommendedName>
</protein>
<dbReference type="Gene3D" id="3.40.50.300">
    <property type="entry name" value="P-loop containing nucleotide triphosphate hydrolases"/>
    <property type="match status" value="1"/>
</dbReference>
<dbReference type="InterPro" id="IPR027417">
    <property type="entry name" value="P-loop_NTPase"/>
</dbReference>
<keyword evidence="4" id="KW-0067">ATP-binding</keyword>
<evidence type="ECO:0000256" key="5">
    <source>
        <dbReference type="SAM" id="MobiDB-lite"/>
    </source>
</evidence>
<dbReference type="OrthoDB" id="6461291at2"/>
<name>A0A1E2VBF9_9GAMM</name>
<comment type="caution">
    <text evidence="7">The sequence shown here is derived from an EMBL/GenBank/DDBJ whole genome shotgun (WGS) entry which is preliminary data.</text>
</comment>
<dbReference type="CDD" id="cd03214">
    <property type="entry name" value="ABC_Iron-Siderophores_B12_Hemin"/>
    <property type="match status" value="1"/>
</dbReference>
<feature type="region of interest" description="Disordered" evidence="5">
    <location>
        <begin position="260"/>
        <end position="303"/>
    </location>
</feature>
<dbReference type="InterPro" id="IPR003439">
    <property type="entry name" value="ABC_transporter-like_ATP-bd"/>
</dbReference>
<keyword evidence="8" id="KW-1185">Reference proteome</keyword>
<dbReference type="PANTHER" id="PTHR42794">
    <property type="entry name" value="HEMIN IMPORT ATP-BINDING PROTEIN HMUV"/>
    <property type="match status" value="1"/>
</dbReference>
<accession>A0A1E2VBF9</accession>
<dbReference type="RefSeq" id="WP_068999309.1">
    <property type="nucleotide sequence ID" value="NZ_MDTQ01000001.1"/>
</dbReference>
<evidence type="ECO:0000313" key="7">
    <source>
        <dbReference type="EMBL" id="ODC04327.1"/>
    </source>
</evidence>
<comment type="similarity">
    <text evidence="1">Belongs to the ABC transporter superfamily.</text>
</comment>
<dbReference type="InterPro" id="IPR003593">
    <property type="entry name" value="AAA+_ATPase"/>
</dbReference>
<dbReference type="PANTHER" id="PTHR42794:SF2">
    <property type="entry name" value="ABC TRANSPORTER ATP-BINDING PROTEIN"/>
    <property type="match status" value="1"/>
</dbReference>
<dbReference type="AlphaFoldDB" id="A0A1E2VBF9"/>
<dbReference type="PROSITE" id="PS00211">
    <property type="entry name" value="ABC_TRANSPORTER_1"/>
    <property type="match status" value="1"/>
</dbReference>
<feature type="compositionally biased region" description="Basic and acidic residues" evidence="5">
    <location>
        <begin position="260"/>
        <end position="272"/>
    </location>
</feature>
<evidence type="ECO:0000259" key="6">
    <source>
        <dbReference type="PROSITE" id="PS50893"/>
    </source>
</evidence>
<feature type="domain" description="ABC transporter" evidence="6">
    <location>
        <begin position="4"/>
        <end position="235"/>
    </location>
</feature>
<organism evidence="7 8">
    <name type="scientific">Terasakiispira papahanaumokuakeensis</name>
    <dbReference type="NCBI Taxonomy" id="197479"/>
    <lineage>
        <taxon>Bacteria</taxon>
        <taxon>Pseudomonadati</taxon>
        <taxon>Pseudomonadota</taxon>
        <taxon>Gammaproteobacteria</taxon>
        <taxon>Oceanospirillales</taxon>
        <taxon>Terasakiispira</taxon>
    </lineage>
</organism>